<dbReference type="FunFam" id="3.30.300.30:FF:000015">
    <property type="entry name" value="Nonribosomal peptide synthase SidD"/>
    <property type="match status" value="1"/>
</dbReference>
<dbReference type="PROSITE" id="PS00455">
    <property type="entry name" value="AMP_BINDING"/>
    <property type="match status" value="1"/>
</dbReference>
<dbReference type="Pfam" id="PF00501">
    <property type="entry name" value="AMP-binding"/>
    <property type="match status" value="1"/>
</dbReference>
<dbReference type="PROSITE" id="PS50075">
    <property type="entry name" value="CARRIER"/>
    <property type="match status" value="2"/>
</dbReference>
<dbReference type="SUPFAM" id="SSF47336">
    <property type="entry name" value="ACP-like"/>
    <property type="match status" value="2"/>
</dbReference>
<reference evidence="5" key="1">
    <citation type="journal article" date="2023" name="Mol. Phylogenet. Evol.">
        <title>Genome-scale phylogeny and comparative genomics of the fungal order Sordariales.</title>
        <authorList>
            <person name="Hensen N."/>
            <person name="Bonometti L."/>
            <person name="Westerberg I."/>
            <person name="Brannstrom I.O."/>
            <person name="Guillou S."/>
            <person name="Cros-Aarteil S."/>
            <person name="Calhoun S."/>
            <person name="Haridas S."/>
            <person name="Kuo A."/>
            <person name="Mondo S."/>
            <person name="Pangilinan J."/>
            <person name="Riley R."/>
            <person name="LaButti K."/>
            <person name="Andreopoulos B."/>
            <person name="Lipzen A."/>
            <person name="Chen C."/>
            <person name="Yan M."/>
            <person name="Daum C."/>
            <person name="Ng V."/>
            <person name="Clum A."/>
            <person name="Steindorff A."/>
            <person name="Ohm R.A."/>
            <person name="Martin F."/>
            <person name="Silar P."/>
            <person name="Natvig D.O."/>
            <person name="Lalanne C."/>
            <person name="Gautier V."/>
            <person name="Ament-Velasquez S.L."/>
            <person name="Kruys A."/>
            <person name="Hutchinson M.I."/>
            <person name="Powell A.J."/>
            <person name="Barry K."/>
            <person name="Miller A.N."/>
            <person name="Grigoriev I.V."/>
            <person name="Debuchy R."/>
            <person name="Gladieux P."/>
            <person name="Hiltunen Thoren M."/>
            <person name="Johannesson H."/>
        </authorList>
    </citation>
    <scope>NUCLEOTIDE SEQUENCE</scope>
    <source>
        <strain evidence="5">CBS 892.96</strain>
    </source>
</reference>
<dbReference type="InterPro" id="IPR020845">
    <property type="entry name" value="AMP-binding_CS"/>
</dbReference>
<dbReference type="Gene3D" id="3.30.559.30">
    <property type="entry name" value="Nonribosomal peptide synthetase, condensation domain"/>
    <property type="match status" value="1"/>
</dbReference>
<accession>A0AAN6VXM9</accession>
<dbReference type="GO" id="GO:0031177">
    <property type="term" value="F:phosphopantetheine binding"/>
    <property type="evidence" value="ECO:0007669"/>
    <property type="project" value="TreeGrafter"/>
</dbReference>
<dbReference type="Gene3D" id="1.10.1200.10">
    <property type="entry name" value="ACP-like"/>
    <property type="match status" value="2"/>
</dbReference>
<dbReference type="NCBIfam" id="TIGR01733">
    <property type="entry name" value="AA-adenyl-dom"/>
    <property type="match status" value="1"/>
</dbReference>
<protein>
    <submittedName>
        <fullName evidence="5">Nonribosomal peptide synthetase</fullName>
    </submittedName>
</protein>
<comment type="caution">
    <text evidence="5">The sequence shown here is derived from an EMBL/GenBank/DDBJ whole genome shotgun (WGS) entry which is preliminary data.</text>
</comment>
<dbReference type="EMBL" id="MU866606">
    <property type="protein sequence ID" value="KAK4171230.1"/>
    <property type="molecule type" value="Genomic_DNA"/>
</dbReference>
<keyword evidence="2" id="KW-0597">Phosphoprotein</keyword>
<keyword evidence="1" id="KW-0596">Phosphopantetheine</keyword>
<dbReference type="CDD" id="cd19545">
    <property type="entry name" value="FUM14_C_NRPS-like"/>
    <property type="match status" value="1"/>
</dbReference>
<dbReference type="InterPro" id="IPR036736">
    <property type="entry name" value="ACP-like_sf"/>
</dbReference>
<reference evidence="5" key="2">
    <citation type="submission" date="2023-05" db="EMBL/GenBank/DDBJ databases">
        <authorList>
            <consortium name="Lawrence Berkeley National Laboratory"/>
            <person name="Steindorff A."/>
            <person name="Hensen N."/>
            <person name="Bonometti L."/>
            <person name="Westerberg I."/>
            <person name="Brannstrom I.O."/>
            <person name="Guillou S."/>
            <person name="Cros-Aarteil S."/>
            <person name="Calhoun S."/>
            <person name="Haridas S."/>
            <person name="Kuo A."/>
            <person name="Mondo S."/>
            <person name="Pangilinan J."/>
            <person name="Riley R."/>
            <person name="Labutti K."/>
            <person name="Andreopoulos B."/>
            <person name="Lipzen A."/>
            <person name="Chen C."/>
            <person name="Yanf M."/>
            <person name="Daum C."/>
            <person name="Ng V."/>
            <person name="Clum A."/>
            <person name="Ohm R."/>
            <person name="Martin F."/>
            <person name="Silar P."/>
            <person name="Natvig D."/>
            <person name="Lalanne C."/>
            <person name="Gautier V."/>
            <person name="Ament-Velasquez S.L."/>
            <person name="Kruys A."/>
            <person name="Hutchinson M.I."/>
            <person name="Powell A.J."/>
            <person name="Barry K."/>
            <person name="Miller A.N."/>
            <person name="Grigoriev I.V."/>
            <person name="Debuchy R."/>
            <person name="Gladieux P."/>
            <person name="Thoren M.H."/>
            <person name="Johannesson H."/>
        </authorList>
    </citation>
    <scope>NUCLEOTIDE SEQUENCE</scope>
    <source>
        <strain evidence="5">CBS 892.96</strain>
    </source>
</reference>
<dbReference type="InterPro" id="IPR000873">
    <property type="entry name" value="AMP-dep_synth/lig_dom"/>
</dbReference>
<dbReference type="GO" id="GO:0005737">
    <property type="term" value="C:cytoplasm"/>
    <property type="evidence" value="ECO:0007669"/>
    <property type="project" value="TreeGrafter"/>
</dbReference>
<dbReference type="Gene3D" id="3.40.50.12780">
    <property type="entry name" value="N-terminal domain of ligase-like"/>
    <property type="match status" value="1"/>
</dbReference>
<evidence type="ECO:0000313" key="5">
    <source>
        <dbReference type="EMBL" id="KAK4171230.1"/>
    </source>
</evidence>
<feature type="domain" description="Carrier" evidence="4">
    <location>
        <begin position="1147"/>
        <end position="1221"/>
    </location>
</feature>
<dbReference type="Pfam" id="PF00550">
    <property type="entry name" value="PP-binding"/>
    <property type="match status" value="2"/>
</dbReference>
<dbReference type="Pfam" id="PF00668">
    <property type="entry name" value="Condensation"/>
    <property type="match status" value="2"/>
</dbReference>
<dbReference type="InterPro" id="IPR009081">
    <property type="entry name" value="PP-bd_ACP"/>
</dbReference>
<dbReference type="InterPro" id="IPR023213">
    <property type="entry name" value="CAT-like_dom_sf"/>
</dbReference>
<dbReference type="PANTHER" id="PTHR45527:SF12">
    <property type="entry name" value="NONRIBOSOMAL PEPTIDE SYNTHETASE IVOA"/>
    <property type="match status" value="1"/>
</dbReference>
<feature type="domain" description="Carrier" evidence="4">
    <location>
        <begin position="58"/>
        <end position="134"/>
    </location>
</feature>
<gene>
    <name evidence="5" type="ORF">QBC36DRAFT_367543</name>
</gene>
<dbReference type="SUPFAM" id="SSF56801">
    <property type="entry name" value="Acetyl-CoA synthetase-like"/>
    <property type="match status" value="1"/>
</dbReference>
<dbReference type="Proteomes" id="UP001302321">
    <property type="component" value="Unassembled WGS sequence"/>
</dbReference>
<keyword evidence="3" id="KW-0436">Ligase</keyword>
<dbReference type="GO" id="GO:0016874">
    <property type="term" value="F:ligase activity"/>
    <property type="evidence" value="ECO:0007669"/>
    <property type="project" value="UniProtKB-KW"/>
</dbReference>
<dbReference type="CDD" id="cd05918">
    <property type="entry name" value="A_NRPS_SidN3_like"/>
    <property type="match status" value="1"/>
</dbReference>
<dbReference type="PANTHER" id="PTHR45527">
    <property type="entry name" value="NONRIBOSOMAL PEPTIDE SYNTHETASE"/>
    <property type="match status" value="1"/>
</dbReference>
<evidence type="ECO:0000256" key="1">
    <source>
        <dbReference type="ARBA" id="ARBA00022450"/>
    </source>
</evidence>
<dbReference type="Gene3D" id="3.30.559.10">
    <property type="entry name" value="Chloramphenicol acetyltransferase-like domain"/>
    <property type="match status" value="2"/>
</dbReference>
<dbReference type="InterPro" id="IPR001242">
    <property type="entry name" value="Condensation_dom"/>
</dbReference>
<dbReference type="InterPro" id="IPR010071">
    <property type="entry name" value="AA_adenyl_dom"/>
</dbReference>
<dbReference type="Gene3D" id="3.30.300.30">
    <property type="match status" value="1"/>
</dbReference>
<dbReference type="InterPro" id="IPR045851">
    <property type="entry name" value="AMP-bd_C_sf"/>
</dbReference>
<name>A0AAN6VXM9_9PEZI</name>
<dbReference type="SUPFAM" id="SSF52777">
    <property type="entry name" value="CoA-dependent acyltransferases"/>
    <property type="match status" value="3"/>
</dbReference>
<evidence type="ECO:0000256" key="3">
    <source>
        <dbReference type="ARBA" id="ARBA00022598"/>
    </source>
</evidence>
<sequence>MTMDADYFSVWLRFELKYSYSRYTSKMLESPILRDLKENVHNEPSQLEEKLQPQEWTVVIDPVKEKLRQIWAEVLRDDPSMFGDEDIFFDVGGDSVLAQKLITVARIQGIHLTMEQIFINAALADMAKVAIVVTAPDAQSVSSLLTFSGEHVSLKDREIMARKCNVTIADIENVYSCTPMQESLLAELDDRRTLYMRQFVFRLASNIAPSHFQKAWEDTIRANPVLRTRICRLEGGTGYAQVVLGEDLGQWDSLDIDLKRFLERDAASPMLIGHPFFRYTIVEDKDAEGDTQRTFVWTVHHALCDGASIPELFDEVSKRFLGEAAPQRQPFEVFVRSTAVTPDPLAEQNFWTRALSGINPTPYPPIPQDPHFQADPSSLLERTVTLDLVTLHGTTRALMLRAAWVLLLSHYTGTEDVGFGALNNGRTAAVRGVSEMTGPTINLVPITLHVNPQESVASFLSRLRVQAAEMIPFEHAGISRIRKHSVGSDSTAVNFQTLFVVHPMSFDDAIASATESLGLKYIDEMGKKEHHPYPLVLTLTLSSERTVKLAIQHDERVVPAQQACNMAHHFEAVLSQLGRATRDTKLESISPFSDHDVRQIREWNATTPPVEETCIHHLVQTQVKKQPNAVAVCSMEKSLTYIDVDRHSSSLAIQLVDIGVSAGTFVGVCFDKSIWTVVGILAVFKAGGVYVPVDPAHPRSRIEESVKRTGIEVALASDVGASALDGLCRRILTINSEPLPPPAGVEPPSNSLPSSTAYLLFTSGSTGKPKGLLMSHSAICTSIVHHGRAFAAGPHWRTLQFGAHTFDLSIGEFFTTLAHGGCICVPSEHGRLNNLAGAITALKANTMLVVPTVANLLRPEDVPTLQTIVLAGEPITKETVTRWAGSVDLTCAYGPSETAVWCSGNLRVSADAHPGNIGRAIGASMWIVNPENYQQLSAIGCVGEIVISGGLLGGGYPGDKTLTDAAWVPAPSWLRMMGLGYDMLYRSGDLARYNPDGTFQIVGRRDTQVKLKGFRIELGEIENQLMATGMITAALATLPTVGPCARNVVALVCSAKSDLRNHRDIDIVVSKEERPLLEKLKGHLSRSLPDYMMPTVWIALEQMPLLISGKINRKLLKTWVENMDHGLHRELVEGPDAGGSQGIIVLGTLADRLRQLWSEVLHVPAEHVGLGTSFISIGGDSIAVIQIVSQAKKRWGLSATVRSIVGTKTLGHLVALVEESSQISIPTKKPESTQVRQWTGNGQSLPSVYQRILRSRLQNRPSMQVEHVYPLAPFQREIMKARKLNPAVFLLSWQMELFSLTTQPISLERLAQSWRLVVQRHPILRSLFLEDPDGNLPAAQAVLTRNAEPEIAVSSAPANEPEPTFITAQTPPVDKCFLPHRAHFIQHGDRYFAHIELDHLVIDGWSLKLIKEAFLAAYKEDAEGRTYASVEPPPYHAFVAAYHPNRVKTDNEHWASVLREEGSATGV</sequence>
<dbReference type="InterPro" id="IPR042099">
    <property type="entry name" value="ANL_N_sf"/>
</dbReference>
<evidence type="ECO:0000313" key="6">
    <source>
        <dbReference type="Proteomes" id="UP001302321"/>
    </source>
</evidence>
<organism evidence="5 6">
    <name type="scientific">Triangularia setosa</name>
    <dbReference type="NCBI Taxonomy" id="2587417"/>
    <lineage>
        <taxon>Eukaryota</taxon>
        <taxon>Fungi</taxon>
        <taxon>Dikarya</taxon>
        <taxon>Ascomycota</taxon>
        <taxon>Pezizomycotina</taxon>
        <taxon>Sordariomycetes</taxon>
        <taxon>Sordariomycetidae</taxon>
        <taxon>Sordariales</taxon>
        <taxon>Podosporaceae</taxon>
        <taxon>Triangularia</taxon>
    </lineage>
</organism>
<dbReference type="PROSITE" id="PS00012">
    <property type="entry name" value="PHOSPHOPANTETHEINE"/>
    <property type="match status" value="1"/>
</dbReference>
<proteinExistence type="predicted"/>
<dbReference type="InterPro" id="IPR006162">
    <property type="entry name" value="Ppantetheine_attach_site"/>
</dbReference>
<evidence type="ECO:0000256" key="2">
    <source>
        <dbReference type="ARBA" id="ARBA00022553"/>
    </source>
</evidence>
<evidence type="ECO:0000259" key="4">
    <source>
        <dbReference type="PROSITE" id="PS50075"/>
    </source>
</evidence>
<keyword evidence="6" id="KW-1185">Reference proteome</keyword>
<dbReference type="GO" id="GO:0043041">
    <property type="term" value="P:amino acid activation for nonribosomal peptide biosynthetic process"/>
    <property type="evidence" value="ECO:0007669"/>
    <property type="project" value="TreeGrafter"/>
</dbReference>
<dbReference type="GO" id="GO:0044550">
    <property type="term" value="P:secondary metabolite biosynthetic process"/>
    <property type="evidence" value="ECO:0007669"/>
    <property type="project" value="TreeGrafter"/>
</dbReference>